<evidence type="ECO:0000313" key="2">
    <source>
        <dbReference type="EMBL" id="TFF75275.1"/>
    </source>
</evidence>
<keyword evidence="4" id="KW-1185">Reference proteome</keyword>
<comment type="caution">
    <text evidence="3">The sequence shown here is derived from an EMBL/GenBank/DDBJ whole genome shotgun (WGS) entry which is preliminary data.</text>
</comment>
<keyword evidence="1" id="KW-1133">Transmembrane helix</keyword>
<dbReference type="Proteomes" id="UP000297720">
    <property type="component" value="Unassembled WGS sequence"/>
</dbReference>
<dbReference type="EMBL" id="QORK01000023">
    <property type="protein sequence ID" value="TFF79527.1"/>
    <property type="molecule type" value="Genomic_DNA"/>
</dbReference>
<keyword evidence="1" id="KW-0812">Transmembrane</keyword>
<protein>
    <recommendedName>
        <fullName evidence="6">VIT family protein</fullName>
    </recommendedName>
</protein>
<feature type="transmembrane region" description="Helical" evidence="1">
    <location>
        <begin position="137"/>
        <end position="161"/>
    </location>
</feature>
<evidence type="ECO:0000313" key="5">
    <source>
        <dbReference type="Proteomes" id="UP000297914"/>
    </source>
</evidence>
<feature type="transmembrane region" description="Helical" evidence="1">
    <location>
        <begin position="45"/>
        <end position="67"/>
    </location>
</feature>
<sequence length="218" mass="23726">MNQCRFSPLDPISRYAEILFGLLMVLTFTGGFNALEAGRAEVRDLLIAGIGCNIAWGMIDAIVYLITTLAERGHAQRLLQRLNQLPAGDDRGTAALRDALPPLLAAICRDDEIADWQARLRQRPELIQGSLFRLNDLLNSLGVFFMVFLSTFPVLLPFLFLTEPVPALRLSHAIALAMLMGIGYGLARYAGSRRSWLIGVLFAAAGVAIVMATIALGG</sequence>
<feature type="transmembrane region" description="Helical" evidence="1">
    <location>
        <begin position="196"/>
        <end position="216"/>
    </location>
</feature>
<gene>
    <name evidence="2" type="ORF">DRM93_11835</name>
    <name evidence="3" type="ORF">DRM94_11835</name>
</gene>
<reference evidence="3 5" key="1">
    <citation type="submission" date="2018-06" db="EMBL/GenBank/DDBJ databases">
        <title>Occurrence of a novel blaKPC-2- and qnrS2- harbouring IncP6 plasmid from Aeromonas taiwanensis isolates recovered from the river sediments.</title>
        <authorList>
            <person name="Zheng B."/>
            <person name="Yu X."/>
            <person name="Xiao Y."/>
        </authorList>
    </citation>
    <scope>NUCLEOTIDE SEQUENCE [LARGE SCALE GENOMIC DNA]</scope>
    <source>
        <strain evidence="2 4">1713</strain>
        <strain evidence="3 5">198</strain>
    </source>
</reference>
<dbReference type="OrthoDB" id="978987at2"/>
<organism evidence="3 5">
    <name type="scientific">Aeromonas taiwanensis</name>
    <dbReference type="NCBI Taxonomy" id="633417"/>
    <lineage>
        <taxon>Bacteria</taxon>
        <taxon>Pseudomonadati</taxon>
        <taxon>Pseudomonadota</taxon>
        <taxon>Gammaproteobacteria</taxon>
        <taxon>Aeromonadales</taxon>
        <taxon>Aeromonadaceae</taxon>
        <taxon>Aeromonas</taxon>
    </lineage>
</organism>
<feature type="transmembrane region" description="Helical" evidence="1">
    <location>
        <begin position="12"/>
        <end position="33"/>
    </location>
</feature>
<dbReference type="Proteomes" id="UP000297914">
    <property type="component" value="Unassembled WGS sequence"/>
</dbReference>
<accession>A0A5F0KAB5</accession>
<evidence type="ECO:0000313" key="4">
    <source>
        <dbReference type="Proteomes" id="UP000297720"/>
    </source>
</evidence>
<name>A0A5F0KAB5_9GAMM</name>
<evidence type="ECO:0000256" key="1">
    <source>
        <dbReference type="SAM" id="Phobius"/>
    </source>
</evidence>
<evidence type="ECO:0000313" key="3">
    <source>
        <dbReference type="EMBL" id="TFF79527.1"/>
    </source>
</evidence>
<dbReference type="RefSeq" id="WP_134695912.1">
    <property type="nucleotide sequence ID" value="NZ_JAAKRM010000013.1"/>
</dbReference>
<feature type="transmembrane region" description="Helical" evidence="1">
    <location>
        <begin position="167"/>
        <end position="187"/>
    </location>
</feature>
<proteinExistence type="predicted"/>
<keyword evidence="1" id="KW-0472">Membrane</keyword>
<evidence type="ECO:0008006" key="6">
    <source>
        <dbReference type="Google" id="ProtNLM"/>
    </source>
</evidence>
<dbReference type="AlphaFoldDB" id="A0A5F0KAB5"/>
<dbReference type="EMBL" id="QORL01000023">
    <property type="protein sequence ID" value="TFF75275.1"/>
    <property type="molecule type" value="Genomic_DNA"/>
</dbReference>